<evidence type="ECO:0000313" key="2">
    <source>
        <dbReference type="Proteomes" id="UP000217154"/>
    </source>
</evidence>
<dbReference type="RefSeq" id="WP_095746400.1">
    <property type="nucleotide sequence ID" value="NZ_CP023284.1"/>
</dbReference>
<reference evidence="1 2" key="1">
    <citation type="submission" date="2017-09" db="EMBL/GenBank/DDBJ databases">
        <title>The diverse metabolic capabilities of V. boronicumulans make it an excellent choice for continued studies on novel biodegradation.</title>
        <authorList>
            <person name="Sun S."/>
        </authorList>
    </citation>
    <scope>NUCLEOTIDE SEQUENCE [LARGE SCALE GENOMIC DNA]</scope>
    <source>
        <strain evidence="1 2">J1</strain>
    </source>
</reference>
<gene>
    <name evidence="1" type="ORF">CKY39_25230</name>
</gene>
<evidence type="ECO:0000313" key="1">
    <source>
        <dbReference type="EMBL" id="ATA56170.1"/>
    </source>
</evidence>
<proteinExistence type="predicted"/>
<accession>A0A250DPA5</accession>
<organism evidence="1 2">
    <name type="scientific">Variovorax boronicumulans</name>
    <dbReference type="NCBI Taxonomy" id="436515"/>
    <lineage>
        <taxon>Bacteria</taxon>
        <taxon>Pseudomonadati</taxon>
        <taxon>Pseudomonadota</taxon>
        <taxon>Betaproteobacteria</taxon>
        <taxon>Burkholderiales</taxon>
        <taxon>Comamonadaceae</taxon>
        <taxon>Variovorax</taxon>
    </lineage>
</organism>
<dbReference type="EMBL" id="CP023284">
    <property type="protein sequence ID" value="ATA56170.1"/>
    <property type="molecule type" value="Genomic_DNA"/>
</dbReference>
<sequence length="153" mass="16208">MDKKKFVYTAAAFAVVLAGAHGIDYLVGRSHSGTADAVASQGQGQTYEVAMCPEPVRISDCKIASPIPILECVVENTAQVALRADLQAWGYGRDGVLLGNTYVLVSGLLPGQKKRVQMPFGTQSPDVATAVVCSMDPESPIMKNQLVRVGQAK</sequence>
<dbReference type="KEGG" id="vbo:CKY39_25230"/>
<protein>
    <submittedName>
        <fullName evidence="1">Uncharacterized protein</fullName>
    </submittedName>
</protein>
<dbReference type="AlphaFoldDB" id="A0A250DPA5"/>
<dbReference type="Proteomes" id="UP000217154">
    <property type="component" value="Chromosome"/>
</dbReference>
<name>A0A250DPA5_9BURK</name>